<evidence type="ECO:0000259" key="2">
    <source>
        <dbReference type="Pfam" id="PF01970"/>
    </source>
</evidence>
<feature type="transmembrane region" description="Helical" evidence="1">
    <location>
        <begin position="208"/>
        <end position="225"/>
    </location>
</feature>
<protein>
    <submittedName>
        <fullName evidence="3">Tripartite tricarboxylate transporter TctA family protein</fullName>
    </submittedName>
</protein>
<proteinExistence type="predicted"/>
<keyword evidence="1" id="KW-0812">Transmembrane</keyword>
<feature type="transmembrane region" description="Helical" evidence="1">
    <location>
        <begin position="434"/>
        <end position="452"/>
    </location>
</feature>
<keyword evidence="1" id="KW-1133">Transmembrane helix</keyword>
<dbReference type="Proteomes" id="UP000193862">
    <property type="component" value="Unassembled WGS sequence"/>
</dbReference>
<feature type="transmembrane region" description="Helical" evidence="1">
    <location>
        <begin position="472"/>
        <end position="492"/>
    </location>
</feature>
<gene>
    <name evidence="3" type="ORF">AQS8620_02178</name>
</gene>
<dbReference type="InterPro" id="IPR002823">
    <property type="entry name" value="DUF112_TM"/>
</dbReference>
<dbReference type="RefSeq" id="WP_085836885.1">
    <property type="nucleotide sequence ID" value="NZ_FWFS01000007.1"/>
</dbReference>
<organism evidence="3 4">
    <name type="scientific">Aquimixticola soesokkakensis</name>
    <dbReference type="NCBI Taxonomy" id="1519096"/>
    <lineage>
        <taxon>Bacteria</taxon>
        <taxon>Pseudomonadati</taxon>
        <taxon>Pseudomonadota</taxon>
        <taxon>Alphaproteobacteria</taxon>
        <taxon>Rhodobacterales</taxon>
        <taxon>Paracoccaceae</taxon>
        <taxon>Aquimixticola</taxon>
    </lineage>
</organism>
<evidence type="ECO:0000313" key="4">
    <source>
        <dbReference type="Proteomes" id="UP000193862"/>
    </source>
</evidence>
<feature type="transmembrane region" description="Helical" evidence="1">
    <location>
        <begin position="172"/>
        <end position="188"/>
    </location>
</feature>
<reference evidence="3 4" key="1">
    <citation type="submission" date="2017-03" db="EMBL/GenBank/DDBJ databases">
        <authorList>
            <person name="Afonso C.L."/>
            <person name="Miller P.J."/>
            <person name="Scott M.A."/>
            <person name="Spackman E."/>
            <person name="Goraichik I."/>
            <person name="Dimitrov K.M."/>
            <person name="Suarez D.L."/>
            <person name="Swayne D.E."/>
        </authorList>
    </citation>
    <scope>NUCLEOTIDE SEQUENCE [LARGE SCALE GENOMIC DNA]</scope>
    <source>
        <strain evidence="3 4">CECT 8620</strain>
    </source>
</reference>
<keyword evidence="1" id="KW-0472">Membrane</keyword>
<feature type="transmembrane region" description="Helical" evidence="1">
    <location>
        <begin position="111"/>
        <end position="134"/>
    </location>
</feature>
<feature type="domain" description="DUF112" evidence="2">
    <location>
        <begin position="21"/>
        <end position="443"/>
    </location>
</feature>
<dbReference type="PANTHER" id="PTHR35342">
    <property type="entry name" value="TRICARBOXYLIC TRANSPORT PROTEIN"/>
    <property type="match status" value="1"/>
</dbReference>
<feature type="transmembrane region" description="Helical" evidence="1">
    <location>
        <begin position="140"/>
        <end position="160"/>
    </location>
</feature>
<feature type="transmembrane region" description="Helical" evidence="1">
    <location>
        <begin position="399"/>
        <end position="422"/>
    </location>
</feature>
<dbReference type="EMBL" id="FWFS01000007">
    <property type="protein sequence ID" value="SLN50513.1"/>
    <property type="molecule type" value="Genomic_DNA"/>
</dbReference>
<dbReference type="Pfam" id="PF01970">
    <property type="entry name" value="TctA"/>
    <property type="match status" value="1"/>
</dbReference>
<dbReference type="PANTHER" id="PTHR35342:SF5">
    <property type="entry name" value="TRICARBOXYLIC TRANSPORT PROTEIN"/>
    <property type="match status" value="1"/>
</dbReference>
<feature type="transmembrane region" description="Helical" evidence="1">
    <location>
        <begin position="323"/>
        <end position="347"/>
    </location>
</feature>
<feature type="transmembrane region" description="Helical" evidence="1">
    <location>
        <begin position="45"/>
        <end position="71"/>
    </location>
</feature>
<feature type="transmembrane region" description="Helical" evidence="1">
    <location>
        <begin position="263"/>
        <end position="284"/>
    </location>
</feature>
<accession>A0A1Y5T2B6</accession>
<keyword evidence="4" id="KW-1185">Reference proteome</keyword>
<feature type="transmembrane region" description="Helical" evidence="1">
    <location>
        <begin position="20"/>
        <end position="39"/>
    </location>
</feature>
<dbReference type="AlphaFoldDB" id="A0A1Y5T2B6"/>
<dbReference type="OrthoDB" id="9791872at2"/>
<name>A0A1Y5T2B6_9RHOB</name>
<evidence type="ECO:0000256" key="1">
    <source>
        <dbReference type="SAM" id="Phobius"/>
    </source>
</evidence>
<sequence length="516" mass="53621">MDTLNSLADGFAIAITWQNIGLALLGCLLGTIMGALPGLGPSNGVAILIPLAFTLGLGATPSLILLTSVYYGAMYGGRISSILLNIPGDEPAMMTCLDGYPMAQKGMAGQALSISGIASFVGSFFATWGLIFLAPQLVKIALLFGPAEYFALFALAFATLGGVSSTNQAKSAFAAALGLGLAMIGVDTQTGVPRFTFGEVHLYDGIDFLVAIVGLFALSEVFIFLEHRHGNADASAKKVVIGRLTPPWSMIKRCTPTMLRTSFLGFLAGVLPGAGASLGSFISYSMEKKLVDKEGTFGTGDPRGVAAPEAGNNAAAGGALVPMLALGVPGSGTTAVLLAVLLSLNITPGPLLFSQNPDVVWGLIAALFIANFMLLALNIPMVGIFTRVLMVPPRILMPVVAMVSFVGIYGISGSTFDLLVMVGFGIGGWVLRKLDVPLVPIILGTLLGNAMESNLRRAITIDNGNWGTLIDSPLAIGLWSIAIIGFILPLIVGKVVKRGMRAGRDTAKDDENSLVD</sequence>
<evidence type="ECO:0000313" key="3">
    <source>
        <dbReference type="EMBL" id="SLN50513.1"/>
    </source>
</evidence>
<feature type="transmembrane region" description="Helical" evidence="1">
    <location>
        <begin position="359"/>
        <end position="379"/>
    </location>
</feature>